<dbReference type="PANTHER" id="PTHR35011:SF2">
    <property type="entry name" value="2,3-DIKETO-L-GULONATE TRAP TRANSPORTER SMALL PERMEASE PROTEIN YIAM"/>
    <property type="match status" value="1"/>
</dbReference>
<evidence type="ECO:0000313" key="11">
    <source>
        <dbReference type="EMBL" id="MFC1455500.1"/>
    </source>
</evidence>
<evidence type="ECO:0000256" key="4">
    <source>
        <dbReference type="ARBA" id="ARBA00022519"/>
    </source>
</evidence>
<dbReference type="Pfam" id="PF04290">
    <property type="entry name" value="DctQ"/>
    <property type="match status" value="1"/>
</dbReference>
<evidence type="ECO:0000256" key="6">
    <source>
        <dbReference type="ARBA" id="ARBA00022989"/>
    </source>
</evidence>
<evidence type="ECO:0000256" key="7">
    <source>
        <dbReference type="ARBA" id="ARBA00023136"/>
    </source>
</evidence>
<dbReference type="InterPro" id="IPR055348">
    <property type="entry name" value="DctQ"/>
</dbReference>
<protein>
    <recommendedName>
        <fullName evidence="9">TRAP transporter small permease protein</fullName>
    </recommendedName>
</protein>
<evidence type="ECO:0000256" key="9">
    <source>
        <dbReference type="RuleBase" id="RU369079"/>
    </source>
</evidence>
<gene>
    <name evidence="11" type="ORF">ACETIH_01860</name>
</gene>
<feature type="transmembrane region" description="Helical" evidence="9">
    <location>
        <begin position="7"/>
        <end position="29"/>
    </location>
</feature>
<dbReference type="InterPro" id="IPR007387">
    <property type="entry name" value="TRAP_DctQ"/>
</dbReference>
<keyword evidence="4 9" id="KW-0997">Cell inner membrane</keyword>
<dbReference type="PANTHER" id="PTHR35011">
    <property type="entry name" value="2,3-DIKETO-L-GULONATE TRAP TRANSPORTER SMALL PERMEASE PROTEIN YIAM"/>
    <property type="match status" value="1"/>
</dbReference>
<evidence type="ECO:0000256" key="3">
    <source>
        <dbReference type="ARBA" id="ARBA00022475"/>
    </source>
</evidence>
<keyword evidence="12" id="KW-1185">Reference proteome</keyword>
<comment type="subcellular location">
    <subcellularLocation>
        <location evidence="1 9">Cell inner membrane</location>
        <topology evidence="1 9">Multi-pass membrane protein</topology>
    </subcellularLocation>
</comment>
<dbReference type="Proteomes" id="UP001593940">
    <property type="component" value="Unassembled WGS sequence"/>
</dbReference>
<evidence type="ECO:0000256" key="2">
    <source>
        <dbReference type="ARBA" id="ARBA00022448"/>
    </source>
</evidence>
<name>A0ABV6Y3A1_9HYPH</name>
<keyword evidence="6 9" id="KW-1133">Transmembrane helix</keyword>
<keyword evidence="3" id="KW-1003">Cell membrane</keyword>
<evidence type="ECO:0000259" key="10">
    <source>
        <dbReference type="Pfam" id="PF04290"/>
    </source>
</evidence>
<organism evidence="11 12">
    <name type="scientific">Microvirga arabica</name>
    <dbReference type="NCBI Taxonomy" id="1128671"/>
    <lineage>
        <taxon>Bacteria</taxon>
        <taxon>Pseudomonadati</taxon>
        <taxon>Pseudomonadota</taxon>
        <taxon>Alphaproteobacteria</taxon>
        <taxon>Hyphomicrobiales</taxon>
        <taxon>Methylobacteriaceae</taxon>
        <taxon>Microvirga</taxon>
    </lineage>
</organism>
<feature type="transmembrane region" description="Helical" evidence="9">
    <location>
        <begin position="85"/>
        <end position="106"/>
    </location>
</feature>
<comment type="subunit">
    <text evidence="9">The complex comprises the extracytoplasmic solute receptor protein and the two transmembrane proteins.</text>
</comment>
<feature type="transmembrane region" description="Helical" evidence="9">
    <location>
        <begin position="126"/>
        <end position="145"/>
    </location>
</feature>
<evidence type="ECO:0000313" key="12">
    <source>
        <dbReference type="Proteomes" id="UP001593940"/>
    </source>
</evidence>
<sequence>MRFVNSIGELVGSVIPVILLALVIISVGADVVGRNIFSAPIFGASEVSVLAFVWLVWLGVIGAAKRGDLMGVRYFVDLLPPRGRRLVHATMNILVALIATGVIYAAIMQIRTARFTTLMSIGVPKWVMSVGLAISMAAIVVMYLARAWSEFRQARSVGR</sequence>
<dbReference type="EMBL" id="JBHOMY010000004">
    <property type="protein sequence ID" value="MFC1455500.1"/>
    <property type="molecule type" value="Genomic_DNA"/>
</dbReference>
<comment type="caution">
    <text evidence="11">The sequence shown here is derived from an EMBL/GenBank/DDBJ whole genome shotgun (WGS) entry which is preliminary data.</text>
</comment>
<proteinExistence type="inferred from homology"/>
<accession>A0ABV6Y3A1</accession>
<feature type="domain" description="Tripartite ATP-independent periplasmic transporters DctQ component" evidence="10">
    <location>
        <begin position="24"/>
        <end position="152"/>
    </location>
</feature>
<dbReference type="RefSeq" id="WP_377028685.1">
    <property type="nucleotide sequence ID" value="NZ_JBHOMY010000004.1"/>
</dbReference>
<keyword evidence="7 9" id="KW-0472">Membrane</keyword>
<feature type="transmembrane region" description="Helical" evidence="9">
    <location>
        <begin position="41"/>
        <end position="64"/>
    </location>
</feature>
<evidence type="ECO:0000256" key="5">
    <source>
        <dbReference type="ARBA" id="ARBA00022692"/>
    </source>
</evidence>
<evidence type="ECO:0000256" key="8">
    <source>
        <dbReference type="ARBA" id="ARBA00038436"/>
    </source>
</evidence>
<comment type="similarity">
    <text evidence="8 9">Belongs to the TRAP transporter small permease family.</text>
</comment>
<evidence type="ECO:0000256" key="1">
    <source>
        <dbReference type="ARBA" id="ARBA00004429"/>
    </source>
</evidence>
<keyword evidence="5 9" id="KW-0812">Transmembrane</keyword>
<keyword evidence="2 9" id="KW-0813">Transport</keyword>
<comment type="function">
    <text evidence="9">Part of the tripartite ATP-independent periplasmic (TRAP) transport system.</text>
</comment>
<reference evidence="11 12" key="1">
    <citation type="submission" date="2024-09" db="EMBL/GenBank/DDBJ databases">
        <title>Nodulacao em especies de Leguminosae Basais da Amazonia e Caracterizacao dos Rizobios e Bacterias Associadas aos Nodulos.</title>
        <authorList>
            <person name="Jambeiro I.C.A."/>
            <person name="Lopes I.S."/>
            <person name="Aguiar E.R.G.R."/>
            <person name="Santos A.F.J."/>
            <person name="Dos Santos J.M.F."/>
            <person name="Gross E."/>
        </authorList>
    </citation>
    <scope>NUCLEOTIDE SEQUENCE [LARGE SCALE GENOMIC DNA]</scope>
    <source>
        <strain evidence="11 12">BRUESC1165</strain>
    </source>
</reference>